<dbReference type="EMBL" id="LN679110">
    <property type="protein sequence ID" value="CEL52893.1"/>
    <property type="molecule type" value="Genomic_DNA"/>
</dbReference>
<protein>
    <recommendedName>
        <fullName evidence="4">Transmembrane protein</fullName>
    </recommendedName>
</protein>
<feature type="transmembrane region" description="Helical" evidence="1">
    <location>
        <begin position="50"/>
        <end position="70"/>
    </location>
</feature>
<reference evidence="2 3" key="1">
    <citation type="submission" date="2014-11" db="EMBL/GenBank/DDBJ databases">
        <authorList>
            <person name="Wibberg Daniel"/>
        </authorList>
    </citation>
    <scope>NUCLEOTIDE SEQUENCE [LARGE SCALE GENOMIC DNA]</scope>
    <source>
        <strain evidence="2">Rhizoctonia solani AG1-IB 7/3/14</strain>
    </source>
</reference>
<evidence type="ECO:0008006" key="4">
    <source>
        <dbReference type="Google" id="ProtNLM"/>
    </source>
</evidence>
<name>A0A0B7F9J8_THACB</name>
<evidence type="ECO:0000313" key="2">
    <source>
        <dbReference type="EMBL" id="CEL52893.1"/>
    </source>
</evidence>
<organism evidence="2 3">
    <name type="scientific">Thanatephorus cucumeris (strain AG1-IB / isolate 7/3/14)</name>
    <name type="common">Lettuce bottom rot fungus</name>
    <name type="synonym">Rhizoctonia solani</name>
    <dbReference type="NCBI Taxonomy" id="1108050"/>
    <lineage>
        <taxon>Eukaryota</taxon>
        <taxon>Fungi</taxon>
        <taxon>Dikarya</taxon>
        <taxon>Basidiomycota</taxon>
        <taxon>Agaricomycotina</taxon>
        <taxon>Agaricomycetes</taxon>
        <taxon>Cantharellales</taxon>
        <taxon>Ceratobasidiaceae</taxon>
        <taxon>Rhizoctonia</taxon>
        <taxon>Rhizoctonia solani AG-1</taxon>
    </lineage>
</organism>
<evidence type="ECO:0000313" key="3">
    <source>
        <dbReference type="Proteomes" id="UP000059188"/>
    </source>
</evidence>
<keyword evidence="1" id="KW-0472">Membrane</keyword>
<keyword evidence="1" id="KW-1133">Transmembrane helix</keyword>
<keyword evidence="1" id="KW-0812">Transmembrane</keyword>
<sequence>MSELPYSAASSHLRTAFESEKLLSGHIDASNDSTTSQSPHTFSAWIHTTWALIAHFIFSIGTVAFVLFYVNDKTFNLEERSPSVTTTSGHTTGSFRPTQSDIVTALSGILEAIRFTLAAWVTPLFWRVALFLMEREGLPRRDLKTLLAYGVLRPTFYKRNAATFLIGTFLLASILSGFVSPLLTGSIYWSPSSQLVNNSDPTIGPAKVLHRSFSARWESYQRNEASRLVIVQRAAGMVGLAWGRDVDRGIFRRVVPSLDQLAINSTVENVTLPYFAVHNLEWISKPYESLGKHERSIETIHHKMSKLSPLGIAFSTGAVLMTHRTNWTNSNDSKAIHSNEKITDTRTLVLYHGFNTTAVDKSQPISSISSGLPPNMGILIEGGKIYSLARVTFSAGVGQCRQHNCLVSSLSTVQNSTPIELQPDHLTIQSLALAPLVAQLILNGNTSVPLPINGSRINDYVEAVLVRSYAGAWNALNDFTGEWSPPLFSRYIPAWEGLRAQVDKRRLYAWLAIQLMVTFLGAIFLLIQSRSKHPLIGNTVLAAFYLDTTTVPRSGDDPAFKRGSVLRSEKVNGRYQVKVDA</sequence>
<evidence type="ECO:0000256" key="1">
    <source>
        <dbReference type="SAM" id="Phobius"/>
    </source>
</evidence>
<dbReference type="STRING" id="1108050.A0A0B7F9J8"/>
<proteinExistence type="predicted"/>
<dbReference type="AlphaFoldDB" id="A0A0B7F9J8"/>
<feature type="transmembrane region" description="Helical" evidence="1">
    <location>
        <begin position="507"/>
        <end position="527"/>
    </location>
</feature>
<dbReference type="Proteomes" id="UP000059188">
    <property type="component" value="Unassembled WGS sequence"/>
</dbReference>
<feature type="transmembrane region" description="Helical" evidence="1">
    <location>
        <begin position="162"/>
        <end position="189"/>
    </location>
</feature>
<dbReference type="OrthoDB" id="3208378at2759"/>
<accession>A0A0B7F9J8</accession>
<gene>
    <name evidence="2" type="ORF">RSOLAG1IB_05961</name>
</gene>
<keyword evidence="3" id="KW-1185">Reference proteome</keyword>